<gene>
    <name evidence="1" type="ORF">BYL167_LOCUS26133</name>
</gene>
<dbReference type="EMBL" id="CAJOBH010028916">
    <property type="protein sequence ID" value="CAF4266155.1"/>
    <property type="molecule type" value="Genomic_DNA"/>
</dbReference>
<dbReference type="CDD" id="cd00009">
    <property type="entry name" value="AAA"/>
    <property type="match status" value="1"/>
</dbReference>
<dbReference type="InterPro" id="IPR027417">
    <property type="entry name" value="P-loop_NTPase"/>
</dbReference>
<evidence type="ECO:0000313" key="2">
    <source>
        <dbReference type="Proteomes" id="UP000681967"/>
    </source>
</evidence>
<dbReference type="PANTHER" id="PTHR45703:SF32">
    <property type="entry name" value="DYNEINS HEAVY CHAIN"/>
    <property type="match status" value="1"/>
</dbReference>
<proteinExistence type="predicted"/>
<accession>A0A8S2T2T9</accession>
<dbReference type="Pfam" id="PF12775">
    <property type="entry name" value="AAA_7"/>
    <property type="match status" value="1"/>
</dbReference>
<dbReference type="InterPro" id="IPR026983">
    <property type="entry name" value="DHC"/>
</dbReference>
<feature type="non-terminal residue" evidence="1">
    <location>
        <position position="95"/>
    </location>
</feature>
<dbReference type="GO" id="GO:0045505">
    <property type="term" value="F:dynein intermediate chain binding"/>
    <property type="evidence" value="ECO:0007669"/>
    <property type="project" value="InterPro"/>
</dbReference>
<sequence length="95" mass="10575">EDKLRVAWKLNSEIPFYKIIVPTVDTIRYKYIVAALIKQGHPCLLCGPVGTGKTSVAHAVMSELDAREYSTLIINMSAQTSSNIVQEIIEARVEK</sequence>
<dbReference type="GO" id="GO:0007018">
    <property type="term" value="P:microtubule-based movement"/>
    <property type="evidence" value="ECO:0007669"/>
    <property type="project" value="InterPro"/>
</dbReference>
<protein>
    <submittedName>
        <fullName evidence="1">Uncharacterized protein</fullName>
    </submittedName>
</protein>
<dbReference type="GO" id="GO:0051959">
    <property type="term" value="F:dynein light intermediate chain binding"/>
    <property type="evidence" value="ECO:0007669"/>
    <property type="project" value="InterPro"/>
</dbReference>
<comment type="caution">
    <text evidence="1">The sequence shown here is derived from an EMBL/GenBank/DDBJ whole genome shotgun (WGS) entry which is preliminary data.</text>
</comment>
<feature type="non-terminal residue" evidence="1">
    <location>
        <position position="1"/>
    </location>
</feature>
<dbReference type="AlphaFoldDB" id="A0A8S2T2T9"/>
<reference evidence="1" key="1">
    <citation type="submission" date="2021-02" db="EMBL/GenBank/DDBJ databases">
        <authorList>
            <person name="Nowell W R."/>
        </authorList>
    </citation>
    <scope>NUCLEOTIDE SEQUENCE</scope>
</reference>
<dbReference type="PANTHER" id="PTHR45703">
    <property type="entry name" value="DYNEIN HEAVY CHAIN"/>
    <property type="match status" value="1"/>
</dbReference>
<name>A0A8S2T2T9_9BILA</name>
<dbReference type="GO" id="GO:0030286">
    <property type="term" value="C:dynein complex"/>
    <property type="evidence" value="ECO:0007669"/>
    <property type="project" value="InterPro"/>
</dbReference>
<organism evidence="1 2">
    <name type="scientific">Rotaria magnacalcarata</name>
    <dbReference type="NCBI Taxonomy" id="392030"/>
    <lineage>
        <taxon>Eukaryota</taxon>
        <taxon>Metazoa</taxon>
        <taxon>Spiralia</taxon>
        <taxon>Gnathifera</taxon>
        <taxon>Rotifera</taxon>
        <taxon>Eurotatoria</taxon>
        <taxon>Bdelloidea</taxon>
        <taxon>Philodinida</taxon>
        <taxon>Philodinidae</taxon>
        <taxon>Rotaria</taxon>
    </lineage>
</organism>
<dbReference type="Gene3D" id="3.40.50.300">
    <property type="entry name" value="P-loop containing nucleotide triphosphate hydrolases"/>
    <property type="match status" value="1"/>
</dbReference>
<dbReference type="SUPFAM" id="SSF52540">
    <property type="entry name" value="P-loop containing nucleoside triphosphate hydrolases"/>
    <property type="match status" value="1"/>
</dbReference>
<evidence type="ECO:0000313" key="1">
    <source>
        <dbReference type="EMBL" id="CAF4266155.1"/>
    </source>
</evidence>
<dbReference type="Proteomes" id="UP000681967">
    <property type="component" value="Unassembled WGS sequence"/>
</dbReference>